<feature type="transmembrane region" description="Helical" evidence="1">
    <location>
        <begin position="91"/>
        <end position="108"/>
    </location>
</feature>
<evidence type="ECO:0000313" key="2">
    <source>
        <dbReference type="EMBL" id="PZE22345.1"/>
    </source>
</evidence>
<proteinExistence type="predicted"/>
<protein>
    <recommendedName>
        <fullName evidence="4">RCK C-terminal domain-containing protein</fullName>
    </recommendedName>
</protein>
<keyword evidence="3" id="KW-1185">Reference proteome</keyword>
<comment type="caution">
    <text evidence="2">The sequence shown here is derived from an EMBL/GenBank/DDBJ whole genome shotgun (WGS) entry which is preliminary data.</text>
</comment>
<accession>A0A2W1NS12</accession>
<evidence type="ECO:0000313" key="3">
    <source>
        <dbReference type="Proteomes" id="UP000214746"/>
    </source>
</evidence>
<dbReference type="Proteomes" id="UP000214746">
    <property type="component" value="Unassembled WGS sequence"/>
</dbReference>
<keyword evidence="1" id="KW-0472">Membrane</keyword>
<evidence type="ECO:0000256" key="1">
    <source>
        <dbReference type="SAM" id="Phobius"/>
    </source>
</evidence>
<keyword evidence="1" id="KW-0812">Transmembrane</keyword>
<feature type="transmembrane region" description="Helical" evidence="1">
    <location>
        <begin position="62"/>
        <end position="85"/>
    </location>
</feature>
<dbReference type="GO" id="GO:0006813">
    <property type="term" value="P:potassium ion transport"/>
    <property type="evidence" value="ECO:0007669"/>
    <property type="project" value="InterPro"/>
</dbReference>
<dbReference type="InterPro" id="IPR036721">
    <property type="entry name" value="RCK_C_sf"/>
</dbReference>
<dbReference type="SUPFAM" id="SSF116726">
    <property type="entry name" value="TrkA C-terminal domain-like"/>
    <property type="match status" value="1"/>
</dbReference>
<dbReference type="OrthoDB" id="369355at2"/>
<feature type="transmembrane region" description="Helical" evidence="1">
    <location>
        <begin position="6"/>
        <end position="27"/>
    </location>
</feature>
<reference evidence="2" key="1">
    <citation type="submission" date="2018-06" db="EMBL/GenBank/DDBJ databases">
        <title>Paenibacillus xerothermodurans sp. nov. an extremely dry heat resistant spore forming bacterium isolated from the soil of Cape Canaveral, Florida.</title>
        <authorList>
            <person name="Seuylemezian A."/>
            <person name="Kaur N."/>
            <person name="Patil P."/>
            <person name="Patil P."/>
            <person name="Mayilraj S."/>
            <person name="Vaishampayan P."/>
        </authorList>
    </citation>
    <scope>NUCLEOTIDE SEQUENCE [LARGE SCALE GENOMIC DNA]</scope>
    <source>
        <strain evidence="2">ATCC 27380</strain>
    </source>
</reference>
<name>A0A2W1NS12_PAEXE</name>
<sequence length="234" mass="26777">MLFIVIYMLLVILVLEIAASLLIISGLKKEIARFQAISMLTATGFTTKESELILRHPLRRSLAMFLILFGVFSLAVLISTITSMMQQNFKLPQLVTITSGLAILLLLVRTKKVNEALTRSFHRRLEQDFETHELPIAEVLYTSQDDLFTAVEIFEDSDALGLSAHKMLTPEQDIELLLIERGNHKIRRQCKDMEIQEGDILLVYGSKSAIENKFHRELQRMRAEMENEQLVAEM</sequence>
<dbReference type="RefSeq" id="WP_089198117.1">
    <property type="nucleotide sequence ID" value="NZ_NHRJ02000001.1"/>
</dbReference>
<organism evidence="2 3">
    <name type="scientific">Paenibacillus xerothermodurans</name>
    <dbReference type="NCBI Taxonomy" id="1977292"/>
    <lineage>
        <taxon>Bacteria</taxon>
        <taxon>Bacillati</taxon>
        <taxon>Bacillota</taxon>
        <taxon>Bacilli</taxon>
        <taxon>Bacillales</taxon>
        <taxon>Paenibacillaceae</taxon>
        <taxon>Paenibacillus</taxon>
    </lineage>
</organism>
<dbReference type="AlphaFoldDB" id="A0A2W1NS12"/>
<dbReference type="Gene3D" id="3.30.70.1450">
    <property type="entry name" value="Regulator of K+ conductance, C-terminal domain"/>
    <property type="match status" value="1"/>
</dbReference>
<keyword evidence="1" id="KW-1133">Transmembrane helix</keyword>
<dbReference type="EMBL" id="NHRJ02000001">
    <property type="protein sequence ID" value="PZE22345.1"/>
    <property type="molecule type" value="Genomic_DNA"/>
</dbReference>
<gene>
    <name evidence="2" type="ORF">CBW46_000715</name>
</gene>
<evidence type="ECO:0008006" key="4">
    <source>
        <dbReference type="Google" id="ProtNLM"/>
    </source>
</evidence>